<dbReference type="Pfam" id="PF00084">
    <property type="entry name" value="Sushi"/>
    <property type="match status" value="6"/>
</dbReference>
<dbReference type="PROSITE" id="PS50923">
    <property type="entry name" value="SUSHI"/>
    <property type="match status" value="6"/>
</dbReference>
<keyword evidence="3" id="KW-0677">Repeat</keyword>
<keyword evidence="7" id="KW-0812">Transmembrane</keyword>
<evidence type="ECO:0000256" key="7">
    <source>
        <dbReference type="SAM" id="Phobius"/>
    </source>
</evidence>
<keyword evidence="5" id="KW-0325">Glycoprotein</keyword>
<evidence type="ECO:0000256" key="2">
    <source>
        <dbReference type="ARBA" id="ARBA00022729"/>
    </source>
</evidence>
<keyword evidence="1 6" id="KW-0768">Sushi</keyword>
<dbReference type="InterPro" id="IPR050350">
    <property type="entry name" value="Compl-Cell_Adhes-Reg"/>
</dbReference>
<dbReference type="Gene3D" id="2.10.70.10">
    <property type="entry name" value="Complement Module, domain 1"/>
    <property type="match status" value="6"/>
</dbReference>
<evidence type="ECO:0000256" key="1">
    <source>
        <dbReference type="ARBA" id="ARBA00022659"/>
    </source>
</evidence>
<dbReference type="SUPFAM" id="SSF57535">
    <property type="entry name" value="Complement control module/SCR domain"/>
    <property type="match status" value="6"/>
</dbReference>
<feature type="disulfide bond" evidence="6">
    <location>
        <begin position="401"/>
        <end position="428"/>
    </location>
</feature>
<dbReference type="CDD" id="cd00033">
    <property type="entry name" value="CCP"/>
    <property type="match status" value="6"/>
</dbReference>
<accession>F7FK28</accession>
<dbReference type="HOGENOM" id="CLU_020107_5_0_1"/>
<dbReference type="GeneTree" id="ENSGT00940000164219"/>
<dbReference type="KEGG" id="oaa:100078027"/>
<feature type="disulfide bond" evidence="6">
    <location>
        <begin position="326"/>
        <end position="353"/>
    </location>
</feature>
<dbReference type="InterPro" id="IPR035976">
    <property type="entry name" value="Sushi/SCR/CCP_sf"/>
</dbReference>
<feature type="domain" description="Sushi" evidence="9">
    <location>
        <begin position="38"/>
        <end position="102"/>
    </location>
</feature>
<protein>
    <submittedName>
        <fullName evidence="10">CD46 molecule</fullName>
    </submittedName>
</protein>
<evidence type="ECO:0000256" key="6">
    <source>
        <dbReference type="PROSITE-ProRule" id="PRU00302"/>
    </source>
</evidence>
<comment type="caution">
    <text evidence="6">Lacks conserved residue(s) required for the propagation of feature annotation.</text>
</comment>
<dbReference type="GO" id="GO:0045959">
    <property type="term" value="P:negative regulation of complement activation, classical pathway"/>
    <property type="evidence" value="ECO:0000318"/>
    <property type="project" value="GO_Central"/>
</dbReference>
<gene>
    <name evidence="10" type="primary">CD46</name>
</gene>
<evidence type="ECO:0000259" key="9">
    <source>
        <dbReference type="PROSITE" id="PS50923"/>
    </source>
</evidence>
<feature type="domain" description="Sushi" evidence="9">
    <location>
        <begin position="372"/>
        <end position="430"/>
    </location>
</feature>
<reference evidence="10" key="2">
    <citation type="submission" date="2025-08" db="UniProtKB">
        <authorList>
            <consortium name="Ensembl"/>
        </authorList>
    </citation>
    <scope>IDENTIFICATION</scope>
    <source>
        <strain evidence="10">Glennie</strain>
    </source>
</reference>
<evidence type="ECO:0000256" key="8">
    <source>
        <dbReference type="SAM" id="SignalP"/>
    </source>
</evidence>
<evidence type="ECO:0000313" key="10">
    <source>
        <dbReference type="Ensembl" id="ENSOANP00000005572.4"/>
    </source>
</evidence>
<feature type="domain" description="Sushi" evidence="9">
    <location>
        <begin position="236"/>
        <end position="295"/>
    </location>
</feature>
<dbReference type="GeneID" id="100078027"/>
<feature type="disulfide bond" evidence="6">
    <location>
        <begin position="266"/>
        <end position="293"/>
    </location>
</feature>
<dbReference type="CTD" id="4179"/>
<dbReference type="GO" id="GO:0002456">
    <property type="term" value="P:T cell mediated immunity"/>
    <property type="evidence" value="ECO:0000318"/>
    <property type="project" value="GO_Central"/>
</dbReference>
<dbReference type="InterPro" id="IPR000436">
    <property type="entry name" value="Sushi_SCR_CCP_dom"/>
</dbReference>
<reference evidence="10 11" key="1">
    <citation type="journal article" date="2008" name="Nature">
        <title>Genome analysis of the platypus reveals unique signatures of evolution.</title>
        <authorList>
            <person name="Warren W.C."/>
            <person name="Hillier L.W."/>
            <person name="Marshall Graves J.A."/>
            <person name="Birney E."/>
            <person name="Ponting C.P."/>
            <person name="Grutzner F."/>
            <person name="Belov K."/>
            <person name="Miller W."/>
            <person name="Clarke L."/>
            <person name="Chinwalla A.T."/>
            <person name="Yang S.P."/>
            <person name="Heger A."/>
            <person name="Locke D.P."/>
            <person name="Miethke P."/>
            <person name="Waters P.D."/>
            <person name="Veyrunes F."/>
            <person name="Fulton L."/>
            <person name="Fulton B."/>
            <person name="Graves T."/>
            <person name="Wallis J."/>
            <person name="Puente X.S."/>
            <person name="Lopez-Otin C."/>
            <person name="Ordonez G.R."/>
            <person name="Eichler E.E."/>
            <person name="Chen L."/>
            <person name="Cheng Z."/>
            <person name="Deakin J.E."/>
            <person name="Alsop A."/>
            <person name="Thompson K."/>
            <person name="Kirby P."/>
            <person name="Papenfuss A.T."/>
            <person name="Wakefield M.J."/>
            <person name="Olender T."/>
            <person name="Lancet D."/>
            <person name="Huttley G.A."/>
            <person name="Smit A.F."/>
            <person name="Pask A."/>
            <person name="Temple-Smith P."/>
            <person name="Batzer M.A."/>
            <person name="Walker J.A."/>
            <person name="Konkel M.K."/>
            <person name="Harris R.S."/>
            <person name="Whittington C.M."/>
            <person name="Wong E.S."/>
            <person name="Gemmell N.J."/>
            <person name="Buschiazzo E."/>
            <person name="Vargas Jentzsch I.M."/>
            <person name="Merkel A."/>
            <person name="Schmitz J."/>
            <person name="Zemann A."/>
            <person name="Churakov G."/>
            <person name="Kriegs J.O."/>
            <person name="Brosius J."/>
            <person name="Murchison E.P."/>
            <person name="Sachidanandam R."/>
            <person name="Smith C."/>
            <person name="Hannon G.J."/>
            <person name="Tsend-Ayush E."/>
            <person name="McMillan D."/>
            <person name="Attenborough R."/>
            <person name="Rens W."/>
            <person name="Ferguson-Smith M."/>
            <person name="Lefevre C.M."/>
            <person name="Sharp J.A."/>
            <person name="Nicholas K.R."/>
            <person name="Ray D.A."/>
            <person name="Kube M."/>
            <person name="Reinhardt R."/>
            <person name="Pringle T.H."/>
            <person name="Taylor J."/>
            <person name="Jones R.C."/>
            <person name="Nixon B."/>
            <person name="Dacheux J.L."/>
            <person name="Niwa H."/>
            <person name="Sekita Y."/>
            <person name="Huang X."/>
            <person name="Stark A."/>
            <person name="Kheradpour P."/>
            <person name="Kellis M."/>
            <person name="Flicek P."/>
            <person name="Chen Y."/>
            <person name="Webber C."/>
            <person name="Hardison R."/>
            <person name="Nelson J."/>
            <person name="Hallsworth-Pepin K."/>
            <person name="Delehaunty K."/>
            <person name="Markovic C."/>
            <person name="Minx P."/>
            <person name="Feng Y."/>
            <person name="Kremitzki C."/>
            <person name="Mitreva M."/>
            <person name="Glasscock J."/>
            <person name="Wylie T."/>
            <person name="Wohldmann P."/>
            <person name="Thiru P."/>
            <person name="Nhan M.N."/>
            <person name="Pohl C.S."/>
            <person name="Smith S.M."/>
            <person name="Hou S."/>
            <person name="Nefedov M."/>
            <person name="de Jong P.J."/>
            <person name="Renfree M.B."/>
            <person name="Mardis E.R."/>
            <person name="Wilson R.K."/>
        </authorList>
    </citation>
    <scope>NUCLEOTIDE SEQUENCE [LARGE SCALE GENOMIC DNA]</scope>
    <source>
        <strain evidence="10 11">Glennie</strain>
    </source>
</reference>
<dbReference type="RefSeq" id="XP_028924567.1">
    <property type="nucleotide sequence ID" value="XM_029068734.2"/>
</dbReference>
<feature type="signal peptide" evidence="8">
    <location>
        <begin position="1"/>
        <end position="38"/>
    </location>
</feature>
<dbReference type="FunFam" id="2.10.70.10:FF:000014">
    <property type="entry name" value="Membrane cofactor protein"/>
    <property type="match status" value="1"/>
</dbReference>
<dbReference type="InParanoid" id="F7FK28"/>
<feature type="transmembrane region" description="Helical" evidence="7">
    <location>
        <begin position="430"/>
        <end position="454"/>
    </location>
</feature>
<dbReference type="Proteomes" id="UP000002279">
    <property type="component" value="Chromosome 7"/>
</dbReference>
<feature type="domain" description="Sushi" evidence="9">
    <location>
        <begin position="103"/>
        <end position="164"/>
    </location>
</feature>
<dbReference type="FunFam" id="2.10.70.10:FF:000055">
    <property type="entry name" value="Complement decay-accelerating factor, GPI-anchored"/>
    <property type="match status" value="1"/>
</dbReference>
<dbReference type="Ensembl" id="ENSOANT00000005573.4">
    <property type="protein sequence ID" value="ENSOANP00000005572.4"/>
    <property type="gene ID" value="ENSOANG00000003518.4"/>
</dbReference>
<proteinExistence type="predicted"/>
<feature type="domain" description="Sushi" evidence="9">
    <location>
        <begin position="165"/>
        <end position="235"/>
    </location>
</feature>
<evidence type="ECO:0000313" key="11">
    <source>
        <dbReference type="Proteomes" id="UP000002279"/>
    </source>
</evidence>
<dbReference type="RefSeq" id="XP_007668519.2">
    <property type="nucleotide sequence ID" value="XM_007670329.4"/>
</dbReference>
<feature type="domain" description="Sushi" evidence="9">
    <location>
        <begin position="300"/>
        <end position="355"/>
    </location>
</feature>
<dbReference type="AlphaFoldDB" id="F7FK28"/>
<dbReference type="GO" id="GO:0005615">
    <property type="term" value="C:extracellular space"/>
    <property type="evidence" value="ECO:0000318"/>
    <property type="project" value="GO_Central"/>
</dbReference>
<keyword evidence="2 8" id="KW-0732">Signal</keyword>
<dbReference type="SMART" id="SM00032">
    <property type="entry name" value="CCP"/>
    <property type="match status" value="6"/>
</dbReference>
<dbReference type="eggNOG" id="ENOG502SHDV">
    <property type="taxonomic scope" value="Eukaryota"/>
</dbReference>
<dbReference type="OMA" id="CKETCIL"/>
<sequence length="485" mass="53206">MGASPTSRRRPARGLGPPPPPLLLLLLLPLLGPPAVHGDCGVPTRLTSAQLKEQFRGQQTFSHGAQVSYECRPGYYNPLRKPFNITCLEDNEWSSISDFCERRSCTNPGTPSHGRVDIPVDVKFGSEIYYTCEEGYKLIGSPISTCELSEGKVGWSEAVPDCETIYCLPPPNIAHGMSSAGDQASYAYGSAVTYKCEPSPRGSDKYSLIGNSTISCTLNSQNEGAWSSEPPRCEVVTCTEPTIANGKIISSYISQYNYGDQVIFECNSGYVLRGQSIVVCEVGDKWSPGIPVCEEEYDLTNLKIPNGKVLNSSRTVKKGDIVMVECDSNYSLEGSRQIKYIGQGNWEPKIPTCTLKLEPSKPPASLPPDVIDKIKKPEVAHGQVFHLFPVVKKGENITIECNAGYTLKGSSQIQYLGGGKWNPDIPTCNFSVVIIIILAGIFLFSAFGLVFFLYQFYNKRKGTYITDECLKEKTGLNYFVPNEDA</sequence>
<name>F7FK28_ORNAN</name>
<dbReference type="OrthoDB" id="6127264at2759"/>
<dbReference type="PANTHER" id="PTHR19325">
    <property type="entry name" value="COMPLEMENT COMPONENT-RELATED SUSHI DOMAIN-CONTAINING"/>
    <property type="match status" value="1"/>
</dbReference>
<dbReference type="PANTHER" id="PTHR19325:SF551">
    <property type="entry name" value="ZONA PELLUCIDA SPERM-BINDING PROTEIN 3 RECEPTOR"/>
    <property type="match status" value="1"/>
</dbReference>
<keyword evidence="11" id="KW-1185">Reference proteome</keyword>
<keyword evidence="7" id="KW-1133">Transmembrane helix</keyword>
<evidence type="ECO:0000256" key="5">
    <source>
        <dbReference type="ARBA" id="ARBA00023180"/>
    </source>
</evidence>
<keyword evidence="7" id="KW-0472">Membrane</keyword>
<reference evidence="10" key="3">
    <citation type="submission" date="2025-09" db="UniProtKB">
        <authorList>
            <consortium name="Ensembl"/>
        </authorList>
    </citation>
    <scope>IDENTIFICATION</scope>
    <source>
        <strain evidence="10">Glennie</strain>
    </source>
</reference>
<evidence type="ECO:0000256" key="4">
    <source>
        <dbReference type="ARBA" id="ARBA00023157"/>
    </source>
</evidence>
<dbReference type="GO" id="GO:0005886">
    <property type="term" value="C:plasma membrane"/>
    <property type="evidence" value="ECO:0000318"/>
    <property type="project" value="GO_Central"/>
</dbReference>
<feature type="chain" id="PRO_5027609757" evidence="8">
    <location>
        <begin position="39"/>
        <end position="485"/>
    </location>
</feature>
<dbReference type="Bgee" id="ENSOANG00000003518">
    <property type="expression patterns" value="Expressed in ovary and 8 other cell types or tissues"/>
</dbReference>
<organism evidence="10 11">
    <name type="scientific">Ornithorhynchus anatinus</name>
    <name type="common">Duckbill platypus</name>
    <dbReference type="NCBI Taxonomy" id="9258"/>
    <lineage>
        <taxon>Eukaryota</taxon>
        <taxon>Metazoa</taxon>
        <taxon>Chordata</taxon>
        <taxon>Craniata</taxon>
        <taxon>Vertebrata</taxon>
        <taxon>Euteleostomi</taxon>
        <taxon>Mammalia</taxon>
        <taxon>Monotremata</taxon>
        <taxon>Ornithorhynchidae</taxon>
        <taxon>Ornithorhynchus</taxon>
    </lineage>
</organism>
<evidence type="ECO:0000256" key="3">
    <source>
        <dbReference type="ARBA" id="ARBA00022737"/>
    </source>
</evidence>
<dbReference type="STRING" id="9258.ENSOANP00000005572"/>
<keyword evidence="4 6" id="KW-1015">Disulfide bond</keyword>